<dbReference type="Proteomes" id="UP000019250">
    <property type="component" value="Unassembled WGS sequence"/>
</dbReference>
<feature type="compositionally biased region" description="Polar residues" evidence="1">
    <location>
        <begin position="2958"/>
        <end position="2969"/>
    </location>
</feature>
<dbReference type="RefSeq" id="WP_034341063.1">
    <property type="nucleotide sequence ID" value="NZ_ATSX01000008.1"/>
</dbReference>
<keyword evidence="2" id="KW-0732">Signal</keyword>
<evidence type="ECO:0000313" key="4">
    <source>
        <dbReference type="EMBL" id="EUK17428.1"/>
    </source>
</evidence>
<evidence type="ECO:0000259" key="3">
    <source>
        <dbReference type="SMART" id="SM00912"/>
    </source>
</evidence>
<dbReference type="SMART" id="SM00912">
    <property type="entry name" value="Haemagg_act"/>
    <property type="match status" value="1"/>
</dbReference>
<accession>W7DT38</accession>
<evidence type="ECO:0000256" key="2">
    <source>
        <dbReference type="SAM" id="SignalP"/>
    </source>
</evidence>
<dbReference type="SUPFAM" id="SSF51126">
    <property type="entry name" value="Pectin lyase-like"/>
    <property type="match status" value="1"/>
</dbReference>
<feature type="compositionally biased region" description="Gly residues" evidence="1">
    <location>
        <begin position="2970"/>
        <end position="2985"/>
    </location>
</feature>
<feature type="chain" id="PRO_5004893387" evidence="2">
    <location>
        <begin position="43"/>
        <end position="4383"/>
    </location>
</feature>
<feature type="compositionally biased region" description="Low complexity" evidence="1">
    <location>
        <begin position="3084"/>
        <end position="3093"/>
    </location>
</feature>
<dbReference type="InterPro" id="IPR008638">
    <property type="entry name" value="FhaB/CdiA-like_TPS"/>
</dbReference>
<gene>
    <name evidence="4" type="ORF">COMX_10248</name>
</gene>
<feature type="compositionally biased region" description="Gly residues" evidence="1">
    <location>
        <begin position="3066"/>
        <end position="3083"/>
    </location>
</feature>
<dbReference type="EMBL" id="ATSX01000008">
    <property type="protein sequence ID" value="EUK17428.1"/>
    <property type="molecule type" value="Genomic_DNA"/>
</dbReference>
<protein>
    <submittedName>
        <fullName evidence="4">Hemolysin</fullName>
    </submittedName>
</protein>
<dbReference type="InterPro" id="IPR012334">
    <property type="entry name" value="Pectin_lyas_fold"/>
</dbReference>
<feature type="compositionally biased region" description="Low complexity" evidence="1">
    <location>
        <begin position="3051"/>
        <end position="3065"/>
    </location>
</feature>
<feature type="region of interest" description="Disordered" evidence="1">
    <location>
        <begin position="3050"/>
        <end position="3116"/>
    </location>
</feature>
<feature type="region of interest" description="Disordered" evidence="1">
    <location>
        <begin position="4174"/>
        <end position="4200"/>
    </location>
</feature>
<evidence type="ECO:0000313" key="5">
    <source>
        <dbReference type="Proteomes" id="UP000019250"/>
    </source>
</evidence>
<feature type="domain" description="Filamentous haemagglutinin FhaB/tRNA nuclease CdiA-like TPS" evidence="3">
    <location>
        <begin position="68"/>
        <end position="189"/>
    </location>
</feature>
<keyword evidence="5" id="KW-1185">Reference proteome</keyword>
<dbReference type="Gene3D" id="2.160.20.10">
    <property type="entry name" value="Single-stranded right-handed beta-helix, Pectin lyase-like"/>
    <property type="match status" value="1"/>
</dbReference>
<sequence length="4383" mass="449952">MSKKKFSSIYFNKSVVYKRVKGFMAASLFLAGNLVSTLPVMAAPKPSASIVVDTAPPVNQRPTVDITHNGIDQINIVHPNDAGVSHNKFNQYNVNEQGQILNNSPTITNTKLAGQITGNPHLKDGKTAHTIINEVTGYSPTKLLGYNEVAGKQAAVIIANPNGITCAGCGFINTSRASLATGKPNLDANGNLQSITVSGGEVGFDGAGGNFAEVPVLDIISRKVRINAPVNGQDIQVVAGRNTYDYANRTATPLSSDGSQAPEFAIETSTLGGMTGNHIQMLVNEKGAGVRVDGRMASTAGDMQLTADGKLVVSGELAAQNNLKATVTTVENTGTIGATNTVSLQASSLRNTGKIVANGGQESNITLDNELDNSGSITAQSALKLKATKINNQQAGNVSAQNDLTLDGQNLTNNGEISSATGTIKATINGDISNNNGKIAANNSIDLDSTGDMSNQSGQIVSNQAASIHIKANNFNNQNGLIQTNTGIINLEPNSLNNNAGSIVTTNANITINASEYILNNNNAQIGSKGAGDISLITQNNLQNNNSKISTKSGSIYIHSNKLTNNSGTILAGIVNDQVGVTLRSGDIENSGGVIQATDGVIDAHIGSYTDTNAGLVYAGKNLTIAATDDVSIAHAIQSQQDLSVSAASLTLSNADASLSSLSGNSVITVTNALINAGSIFINKDFLSITAGSIQNSGNISIKKPASDTDTKREISNTETTQKEGLNIEAKNGDIENRAGSITTKDDAIELVASGNIDNSSGQIGSQGAGNVTLQGNDINSQDGLIRTATGNISLTTKFLDNSNSGIILTTSGNVEVTAKGQGINNNSGQIGTQQSGNITIAAENGDINNSQGQFVTPSGLLTITTNTINNSNSGQIGSNNGNVRITSGRLSNSSGVIIAGADNNVGNLVLRSGDVDNSYGTIQSTNGFVDAHIGNYTDTGNGVIYAGNTLSLDASGYMSVAGAIQSQNQFTLSANSLNLTNKNALVGSLNGNGSLTTVNDLINNGNISFSKGSLALDTGSFGNYGSIDVGVGGFNFNVKGNFSNKNGSLITDASDVTITAKGTVDNTNGQIGVKTNGNVTINSQDLWNEGGLIRTTTGAIILNVNTLDNQNGSILITTGKFANDEDEKRAQGAHLQINASQNINNTAGKIAIQESGNIGITAKNGNVYNEAIGDSFGQIVTPVGFVHIVGENLNNNGGQIGALTAGDIRLSLQSSLINTNGKIITPSGTIVIDNDNFSNMYADISNTSGIIKATDGVIDAHIGGYTDTNAGLVYAGKNLTIVATGDVSIAHAIQSQQDLSVSAASLTLSNADASLSSLSGNSVITVTNALINAGSIFINKDLLSIIAGSIHNSGQISIKKLTSATDTKRDISNAETVKKNGLNIEAKNGDIDNRSGHIITSDSAIDLYASGTIDNSNAGQVGSQESNSITLRSQILNNQNGLIRTNNGNLTLTIGSLDNSNSGAILTTTGNILVDASQEVVNTLGKIGVEKQGNVTVNAKTGDLNNTQGKILTTAGLLDVDVYNLYNNSSGQIGSKNGAVDIIFKHLVNNSGVILAEKNGILDDSNVIEDNWGSVTLHGGDVDNSNGTIQATGGFVLANISNYTDTSSGVLYAGKNLTLSASGDVSIANAIQSQGNTVLSANQLILTNKEASVSSLQGDVSLNNINDIINNGSIYASLGSLNILQGGILENSGAVYGKQLVKLDLTQSIKNNGVIVDSKLDNGLIQSDGNVLLTARSLENTGFIQSIEGYITLAISGDIYNQSLADSSGVIKSGRTDKDGYGQYITITADNLQNTSGQILSDTDLTLNIQNTLTNGGYLQANKAAILLTPNLKNNGGVILALGGNLSIGSSEKPTVTAAIDNSNGKIQANGNIIINGSSYKSSEQSFLTAQQQLQANFTGDVVNNGQMVAGSELTFTANSLSNGTLGLIYSEIRNVSLTVLGQSGISNFGNIRAAGTNTQLLMNTSSLANQGTILAANSATLTVNQELNNQRDQNGFGKIITQAGDLTINAPTILNAGVIITPNNLTITTQTMNNTGYVSADDLLTVNASNSIVSQAASSGLSYDNQTLVSGSFVGGTVDLSSQDIQSQNGWIQGKNAVTLTANTIENTQQSVLLSTNGDVTLQGIGSTENNILPVASVTNKDSNIQAYNRLWIATKNLDNTNGVLTSESGNIRLDQGSSGSALQSFSNAGGTLQSSQDLTLNFSQLDSAEGSKILAGGLLSLTICSDFTNNGTLWGGKGLALTVSSLTNSANNVIGADHGNVTIHAQNGNVTNYGIIKNLDSDSGNLIIQAQNLMNDNGSILSNSNIDLQLFQNLTNQNNGEITAYSKGNILFTGSSFNNSYLMLAGGTITGTISGDINNNANGYIYGENGLTLTSTSQITNNSSGQIGTGAGNLSLTAKTLSFAQGGQIISSGGKISLNASSGMSNYGWLQGMGDIQITTPTLDNSNGTIVSMQGGMTIQKDQNGNGLTSLNNNNGTLQSTKDLTIYTNELQNQNGKILTYDALENGNLGDVTLFTNAQSGALTTLDLSNSGIIQSSKDINLAAQSSALSSTGTIIANQTLNAVLEGDFTTQNMFFSSSGINKDAGVNFTVHGNYTINEDEGIASRGNLIVTADNITNNGALIALNTMTIKTDNLINNVTASLSSSNDMNIIATGGINNQGIIQSAQGSMTIVATGDVYNIGGLIRTQSAHRDISLTANSFTNKYSGTLKPETVDTTKTYDTAVNADGQPYAGMTNKEFIDTYAEAFPPTLGSHDRNEYFYASDVKILQINVPDGMYTANGKPGFGYFYIYLSHGSNNSSARVEVTTTGTRDVLQGASAIISAGGNLTITTPKTGGKIINDVSHIEAGDNMTLHGESLDNHGLESSLTFTVACFNKDLCRQLNPKDTSDWATPGFNAHKVIGGGDSRRYAWGSTAVNNGLGSTIVAGEDLNGDFSGEVNNTTIIKNASPDDFATDNRSPSSGTYGETTGGDQGKDGLTGPGNGDLSSSSSGLKTVDGKDNTLGYGGVIAPQGVDPGLHVTLPGFKGSGSTSINDILSSLTGGQALFRPNPNVNGGNSSLNGVTSGGITGGGSNTGTGSSGGASNVSNNTTVGIDGSPSVHSPTNSGDVVSQNNPTNTVTGTEVTVQNPVQSENINTSSVSSNSNYLIETRPQYTSVNEFYGSQYLLNRLDINGSYMFLGDAGFDTQYIQQQYIQATGQSYPGGTYMTASDAMKTLLNNASTESGKLGLQFGSALTSEQQAALDEDIVWYVPQVVDGQTVLVPQLYLSPKTDVLAGAAIKGKNVNITAGSIANSGLMEGTNSIALTATNGDISNIGGTIKGGNISLNAQNGSVINSDTVNNYLVNGGAGSYLGSQGQILASGTLGIQASDSIATHGGTIQSGSDLAMKAGTINIGSIELNAAASSVTHASDGTLSFVGNQTKNYGTTITAGGNASLQSTSGDLTLSGSTLNATGNVSLSSAGNIGLNAVTDSGLDDVKGHKSGAFNSSSFENKYAYTNEVGTKITSGGQLNATAQNDISISGGLTAKNDVNVVAKEGSITENALTSTSDSYDYHHTKRTGFFGNETGLSAQVGTKKVTDKNSSSSVTHTGSVITSTEGSVNMSANKDININGSNILTKQDINLSGDNVNFNTVQDSINSDVYKKQSFTGLNVGASGLVTDTSKAGFNITNATDTQGQAFATASGAYPLIQTGLGEAGVLGKGSLTNVNSNLIGVSASVGHSSNKSDTKVVTTKDVGSTVAAGGKVNVTAKNDINATASNISGNDVIFNAGGDVNLNAGYKTSDSEKTSSQNSFGVGASASIGIKGTPQASVTGNFNITDGNSTSSSKTAIDTVVNGTNSVTINNKNGSLNLNGAQITNKNADGTASDGSVTINTGNLNITTPQNTSKYDSTTVSGGLNASVPIVGDNYTNIQPNVGYTGIHNDYKSTEATMSGIYAGKGGLDVNVSGTTTMTGGAITSAADADKNQITTGNLVVNSLDNKDQWSGLNASGNMSFGVDYGLGDKKPSESKQTVLAPGSILGTAGIPALTSNSVSHDRTSTTESAIGDNITINTGSTTGTLSRDPDKANGHIDSTFNAGQINSDLSTQKTVGQLMGNYTNMAVEATGQSDNFKAGSIGKAGLDMAIGAGTAAMGGGNIGATVAGAAAGDAMNSVASDLAQSAADALFPQDKTLKQDHKKGVEQNAEVETDAKKQNPFNKQDQAIFIKNNKVPVQDATTDGNKIVNSLVQGLLTGGAGAAAGIITGNSGNIGVDTVNGAASAMGQSRPKVDDPDVTAAQAAQKPIRDKNYADAVKQAQNDYQNYTRDNPLLSSPEVQMIGNSGLTTKPSGTGNTQQQNVGSLIKLPAVSSITPKEVTSPLVNSPLQSVVKLPEIIQGQSLGGGL</sequence>
<organism evidence="4 5">
    <name type="scientific">Commensalibacter papalotli</name>
    <name type="common">ex Servin-Garciduenas et al. 2014</name>
    <dbReference type="NCBI Taxonomy" id="1208583"/>
    <lineage>
        <taxon>Bacteria</taxon>
        <taxon>Pseudomonadati</taxon>
        <taxon>Pseudomonadota</taxon>
        <taxon>Alphaproteobacteria</taxon>
        <taxon>Acetobacterales</taxon>
        <taxon>Acetobacteraceae</taxon>
    </lineage>
</organism>
<feature type="region of interest" description="Disordered" evidence="1">
    <location>
        <begin position="4262"/>
        <end position="4285"/>
    </location>
</feature>
<dbReference type="InterPro" id="IPR011050">
    <property type="entry name" value="Pectin_lyase_fold/virulence"/>
</dbReference>
<dbReference type="InterPro" id="IPR025157">
    <property type="entry name" value="Hemagglutinin_rpt"/>
</dbReference>
<dbReference type="eggNOG" id="COG3210">
    <property type="taxonomic scope" value="Bacteria"/>
</dbReference>
<dbReference type="OrthoDB" id="2664633at2"/>
<proteinExistence type="predicted"/>
<comment type="caution">
    <text evidence="4">The sequence shown here is derived from an EMBL/GenBank/DDBJ whole genome shotgun (WGS) entry which is preliminary data.</text>
</comment>
<reference evidence="4 5" key="1">
    <citation type="journal article" date="2014" name="Genome Announc.">
        <title>Draft Genome Sequence of Commensalibacter papalotli MX01, a Symbiont Identified from the Guts of Overwintering Monarch Butterflies.</title>
        <authorList>
            <person name="Servin-Garciduenas L.E."/>
            <person name="Sanchez-Quinto A."/>
            <person name="Martinez-Romero E."/>
        </authorList>
    </citation>
    <scope>NUCLEOTIDE SEQUENCE [LARGE SCALE GENOMIC DNA]</scope>
    <source>
        <strain evidence="5">MX-MONARCH01</strain>
    </source>
</reference>
<name>W7DT38_9PROT</name>
<dbReference type="GO" id="GO:0003824">
    <property type="term" value="F:catalytic activity"/>
    <property type="evidence" value="ECO:0007669"/>
    <property type="project" value="UniProtKB-ARBA"/>
</dbReference>
<evidence type="ECO:0000256" key="1">
    <source>
        <dbReference type="SAM" id="MobiDB-lite"/>
    </source>
</evidence>
<dbReference type="PATRIC" id="fig|1208583.4.peg.2063"/>
<dbReference type="STRING" id="1208583.COMX_10248"/>
<feature type="compositionally biased region" description="Polar residues" evidence="1">
    <location>
        <begin position="3101"/>
        <end position="3116"/>
    </location>
</feature>
<feature type="region of interest" description="Disordered" evidence="1">
    <location>
        <begin position="2948"/>
        <end position="3000"/>
    </location>
</feature>
<feature type="signal peptide" evidence="2">
    <location>
        <begin position="1"/>
        <end position="42"/>
    </location>
</feature>
<dbReference type="Pfam" id="PF13332">
    <property type="entry name" value="Fil_haemagg_2"/>
    <property type="match status" value="3"/>
</dbReference>